<gene>
    <name evidence="1" type="ORF">QAD02_008583</name>
</gene>
<reference evidence="1" key="1">
    <citation type="submission" date="2023-04" db="EMBL/GenBank/DDBJ databases">
        <title>A chromosome-level genome assembly of the parasitoid wasp Eretmocerus hayati.</title>
        <authorList>
            <person name="Zhong Y."/>
            <person name="Liu S."/>
            <person name="Liu Y."/>
        </authorList>
    </citation>
    <scope>NUCLEOTIDE SEQUENCE</scope>
    <source>
        <strain evidence="1">ZJU_SS_LIU_2023</strain>
    </source>
</reference>
<accession>A0ACC2N771</accession>
<dbReference type="EMBL" id="CM056744">
    <property type="protein sequence ID" value="KAJ8666921.1"/>
    <property type="molecule type" value="Genomic_DNA"/>
</dbReference>
<proteinExistence type="predicted"/>
<name>A0ACC2N771_9HYME</name>
<organism evidence="1 2">
    <name type="scientific">Eretmocerus hayati</name>
    <dbReference type="NCBI Taxonomy" id="131215"/>
    <lineage>
        <taxon>Eukaryota</taxon>
        <taxon>Metazoa</taxon>
        <taxon>Ecdysozoa</taxon>
        <taxon>Arthropoda</taxon>
        <taxon>Hexapoda</taxon>
        <taxon>Insecta</taxon>
        <taxon>Pterygota</taxon>
        <taxon>Neoptera</taxon>
        <taxon>Endopterygota</taxon>
        <taxon>Hymenoptera</taxon>
        <taxon>Apocrita</taxon>
        <taxon>Proctotrupomorpha</taxon>
        <taxon>Chalcidoidea</taxon>
        <taxon>Aphelinidae</taxon>
        <taxon>Aphelininae</taxon>
        <taxon>Eretmocerus</taxon>
    </lineage>
</organism>
<dbReference type="Proteomes" id="UP001239111">
    <property type="component" value="Chromosome 4"/>
</dbReference>
<sequence>MSLQKSPFVSATATLGDPKSLPGIIGIIGGQDVQIQEYPYQVAVNVSPTSDLCNGAIIASDQIITSASCLLSVPIDQIQIRAGSSTADEGGSVHRAVNVFIHDKFTIDSDENDVAIIEVAPPFEIDRTRQPIELFGKDDKADQGVYANASGYGDFERRTPTDYKLRVVSIPILDQSCVFANTPGLICAGAIGKGPCWNDFGSPLTIGGRLAGLLISISKPCGGPNFSGQYTEIAHVREWIDEYRNRGHPTFSI</sequence>
<comment type="caution">
    <text evidence="1">The sequence shown here is derived from an EMBL/GenBank/DDBJ whole genome shotgun (WGS) entry which is preliminary data.</text>
</comment>
<evidence type="ECO:0000313" key="2">
    <source>
        <dbReference type="Proteomes" id="UP001239111"/>
    </source>
</evidence>
<evidence type="ECO:0000313" key="1">
    <source>
        <dbReference type="EMBL" id="KAJ8666921.1"/>
    </source>
</evidence>
<protein>
    <submittedName>
        <fullName evidence="1">Uncharacterized protein</fullName>
    </submittedName>
</protein>
<keyword evidence="2" id="KW-1185">Reference proteome</keyword>